<protein>
    <submittedName>
        <fullName evidence="6">MerR family DNA-binding transcriptional regulator</fullName>
    </submittedName>
</protein>
<keyword evidence="2 6" id="KW-0238">DNA-binding</keyword>
<evidence type="ECO:0000313" key="6">
    <source>
        <dbReference type="EMBL" id="RRJ87008.1"/>
    </source>
</evidence>
<keyword evidence="3" id="KW-0804">Transcription</keyword>
<name>A0A3P3VY91_9MICO</name>
<dbReference type="Pfam" id="PF00196">
    <property type="entry name" value="GerE"/>
    <property type="match status" value="1"/>
</dbReference>
<dbReference type="PROSITE" id="PS50043">
    <property type="entry name" value="HTH_LUXR_2"/>
    <property type="match status" value="1"/>
</dbReference>
<evidence type="ECO:0000256" key="1">
    <source>
        <dbReference type="ARBA" id="ARBA00023015"/>
    </source>
</evidence>
<evidence type="ECO:0000256" key="3">
    <source>
        <dbReference type="ARBA" id="ARBA00023163"/>
    </source>
</evidence>
<dbReference type="Pfam" id="PF13185">
    <property type="entry name" value="GAF_2"/>
    <property type="match status" value="1"/>
</dbReference>
<evidence type="ECO:0000259" key="5">
    <source>
        <dbReference type="PROSITE" id="PS50937"/>
    </source>
</evidence>
<comment type="caution">
    <text evidence="6">The sequence shown here is derived from an EMBL/GenBank/DDBJ whole genome shotgun (WGS) entry which is preliminary data.</text>
</comment>
<dbReference type="GO" id="GO:0006355">
    <property type="term" value="P:regulation of DNA-templated transcription"/>
    <property type="evidence" value="ECO:0007669"/>
    <property type="project" value="InterPro"/>
</dbReference>
<dbReference type="RefSeq" id="WP_124971618.1">
    <property type="nucleotide sequence ID" value="NZ_RQVS01000006.1"/>
</dbReference>
<dbReference type="SMART" id="SM00065">
    <property type="entry name" value="GAF"/>
    <property type="match status" value="1"/>
</dbReference>
<evidence type="ECO:0000259" key="4">
    <source>
        <dbReference type="PROSITE" id="PS50043"/>
    </source>
</evidence>
<organism evidence="6 7">
    <name type="scientific">Gulosibacter macacae</name>
    <dbReference type="NCBI Taxonomy" id="2488791"/>
    <lineage>
        <taxon>Bacteria</taxon>
        <taxon>Bacillati</taxon>
        <taxon>Actinomycetota</taxon>
        <taxon>Actinomycetes</taxon>
        <taxon>Micrococcales</taxon>
        <taxon>Microbacteriaceae</taxon>
        <taxon>Gulosibacter</taxon>
    </lineage>
</organism>
<dbReference type="AlphaFoldDB" id="A0A3P3VY91"/>
<dbReference type="InterPro" id="IPR029016">
    <property type="entry name" value="GAF-like_dom_sf"/>
</dbReference>
<feature type="domain" description="HTH luxR-type" evidence="4">
    <location>
        <begin position="428"/>
        <end position="492"/>
    </location>
</feature>
<dbReference type="InterPro" id="IPR000551">
    <property type="entry name" value="MerR-type_HTH_dom"/>
</dbReference>
<dbReference type="Pfam" id="PF13411">
    <property type="entry name" value="MerR_1"/>
    <property type="match status" value="1"/>
</dbReference>
<evidence type="ECO:0000256" key="2">
    <source>
        <dbReference type="ARBA" id="ARBA00023125"/>
    </source>
</evidence>
<dbReference type="Gene3D" id="1.10.1660.10">
    <property type="match status" value="1"/>
</dbReference>
<dbReference type="PROSITE" id="PS50937">
    <property type="entry name" value="HTH_MERR_2"/>
    <property type="match status" value="1"/>
</dbReference>
<dbReference type="InterPro" id="IPR009061">
    <property type="entry name" value="DNA-bd_dom_put_sf"/>
</dbReference>
<dbReference type="Gene3D" id="1.10.10.10">
    <property type="entry name" value="Winged helix-like DNA-binding domain superfamily/Winged helix DNA-binding domain"/>
    <property type="match status" value="1"/>
</dbReference>
<dbReference type="Gene3D" id="3.30.450.40">
    <property type="match status" value="1"/>
</dbReference>
<dbReference type="SUPFAM" id="SSF46955">
    <property type="entry name" value="Putative DNA-binding domain"/>
    <property type="match status" value="1"/>
</dbReference>
<dbReference type="SUPFAM" id="SSF46894">
    <property type="entry name" value="C-terminal effector domain of the bipartite response regulators"/>
    <property type="match status" value="1"/>
</dbReference>
<dbReference type="SMART" id="SM00421">
    <property type="entry name" value="HTH_LUXR"/>
    <property type="match status" value="1"/>
</dbReference>
<keyword evidence="7" id="KW-1185">Reference proteome</keyword>
<evidence type="ECO:0000313" key="7">
    <source>
        <dbReference type="Proteomes" id="UP000274391"/>
    </source>
</evidence>
<gene>
    <name evidence="6" type="ORF">EG850_06300</name>
</gene>
<dbReference type="OrthoDB" id="9816529at2"/>
<dbReference type="InterPro" id="IPR003018">
    <property type="entry name" value="GAF"/>
</dbReference>
<dbReference type="PRINTS" id="PR00038">
    <property type="entry name" value="HTHLUXR"/>
</dbReference>
<dbReference type="InterPro" id="IPR016032">
    <property type="entry name" value="Sig_transdc_resp-reg_C-effctor"/>
</dbReference>
<dbReference type="SUPFAM" id="SSF55781">
    <property type="entry name" value="GAF domain-like"/>
    <property type="match status" value="1"/>
</dbReference>
<dbReference type="PANTHER" id="PTHR44688:SF16">
    <property type="entry name" value="DNA-BINDING TRANSCRIPTIONAL ACTIVATOR DEVR_DOSR"/>
    <property type="match status" value="1"/>
</dbReference>
<dbReference type="Proteomes" id="UP000274391">
    <property type="component" value="Unassembled WGS sequence"/>
</dbReference>
<accession>A0A3P3VY91</accession>
<dbReference type="GO" id="GO:0003677">
    <property type="term" value="F:DNA binding"/>
    <property type="evidence" value="ECO:0007669"/>
    <property type="project" value="UniProtKB-KW"/>
</dbReference>
<feature type="domain" description="HTH merR-type" evidence="5">
    <location>
        <begin position="3"/>
        <end position="51"/>
    </location>
</feature>
<dbReference type="PANTHER" id="PTHR44688">
    <property type="entry name" value="DNA-BINDING TRANSCRIPTIONAL ACTIVATOR DEVR_DOSR"/>
    <property type="match status" value="1"/>
</dbReference>
<proteinExistence type="predicted"/>
<dbReference type="EMBL" id="RQVS01000006">
    <property type="protein sequence ID" value="RRJ87008.1"/>
    <property type="molecule type" value="Genomic_DNA"/>
</dbReference>
<dbReference type="InterPro" id="IPR036388">
    <property type="entry name" value="WH-like_DNA-bd_sf"/>
</dbReference>
<dbReference type="CDD" id="cd06170">
    <property type="entry name" value="LuxR_C_like"/>
    <property type="match status" value="1"/>
</dbReference>
<keyword evidence="1" id="KW-0805">Transcription regulation</keyword>
<dbReference type="SMART" id="SM00422">
    <property type="entry name" value="HTH_MERR"/>
    <property type="match status" value="1"/>
</dbReference>
<reference evidence="6 7" key="1">
    <citation type="submission" date="2018-11" db="EMBL/GenBank/DDBJ databases">
        <title>YIM 102482-1 draft genome.</title>
        <authorList>
            <person name="Li G."/>
            <person name="Jiang Y."/>
        </authorList>
    </citation>
    <scope>NUCLEOTIDE SEQUENCE [LARGE SCALE GENOMIC DNA]</scope>
    <source>
        <strain evidence="6 7">YIM 102482-1</strain>
    </source>
</reference>
<sequence length="492" mass="53948">MSGLSIGDAAAATGVPAWRLRAWEAEGLLHPARAANGYRRFDGDDLEVIRQLAMAVPGSRPVHPVAETRSRAGTPGVSTAYLLEQAWRSFAQVARSEEELRVVLTAGIDAVLTACAATIGAIAMADHPSHRFVSLASRGLSTDYLDSIHNWQLHEGLAGRAFGQRQSLTVYDLGTHRGAARAYAWREMLRGYLCVPILLGTKRLGIIEVYARDPREFTAAEIDAVEQLSVLVAVAMEACQSREQFEALRAQRSRFSRQWTKQWSLATQAERERIALQLEELADAPAEEPLDLDGARAEVRRIAARVRAAERAGVDSRHLLRDQLGGARAVEFTAWPDALPVEFATKHALAIGQVGHALDQDAANYVVRASRRDDDLLIEFVLDEWTRDRLADLDSDTMSMLEDLGARIGTRERDAGEVLLITVELPSTAPLLRELSAREQQVLHELVSGRSNSELAAALGISVKTLQNHLTSIYRKLGVANRVAAVALLDAR</sequence>
<dbReference type="InterPro" id="IPR000792">
    <property type="entry name" value="Tscrpt_reg_LuxR_C"/>
</dbReference>